<reference evidence="12 13" key="1">
    <citation type="submission" date="2016-05" db="EMBL/GenBank/DDBJ databases">
        <title>A degradative enzymes factory behind the ericoid mycorrhizal symbiosis.</title>
        <authorList>
            <consortium name="DOE Joint Genome Institute"/>
            <person name="Martino E."/>
            <person name="Morin E."/>
            <person name="Grelet G."/>
            <person name="Kuo A."/>
            <person name="Kohler A."/>
            <person name="Daghino S."/>
            <person name="Barry K."/>
            <person name="Choi C."/>
            <person name="Cichocki N."/>
            <person name="Clum A."/>
            <person name="Copeland A."/>
            <person name="Hainaut M."/>
            <person name="Haridas S."/>
            <person name="Labutti K."/>
            <person name="Lindquist E."/>
            <person name="Lipzen A."/>
            <person name="Khouja H.-R."/>
            <person name="Murat C."/>
            <person name="Ohm R."/>
            <person name="Olson A."/>
            <person name="Spatafora J."/>
            <person name="Veneault-Fourrey C."/>
            <person name="Henrissat B."/>
            <person name="Grigoriev I."/>
            <person name="Martin F."/>
            <person name="Perotto S."/>
        </authorList>
    </citation>
    <scope>NUCLEOTIDE SEQUENCE [LARGE SCALE GENOMIC DNA]</scope>
    <source>
        <strain evidence="12 13">UAMH 7357</strain>
    </source>
</reference>
<keyword evidence="6" id="KW-0010">Activator</keyword>
<protein>
    <recommendedName>
        <fullName evidence="11">Zn(2)-C6 fungal-type domain-containing protein</fullName>
    </recommendedName>
</protein>
<evidence type="ECO:0000259" key="11">
    <source>
        <dbReference type="PROSITE" id="PS50048"/>
    </source>
</evidence>
<dbReference type="InterPro" id="IPR001138">
    <property type="entry name" value="Zn2Cys6_DnaBD"/>
</dbReference>
<dbReference type="OrthoDB" id="2283488at2759"/>
<keyword evidence="2" id="KW-0479">Metal-binding</keyword>
<keyword evidence="5" id="KW-0238">DNA-binding</keyword>
<dbReference type="PANTHER" id="PTHR47424:SF2">
    <property type="entry name" value="TRANSCRIPTION FACTOR DOMAIN-CONTAINING PROTEIN-RELATED"/>
    <property type="match status" value="1"/>
</dbReference>
<evidence type="ECO:0000256" key="6">
    <source>
        <dbReference type="ARBA" id="ARBA00023159"/>
    </source>
</evidence>
<dbReference type="SUPFAM" id="SSF57701">
    <property type="entry name" value="Zn2/Cys6 DNA-binding domain"/>
    <property type="match status" value="1"/>
</dbReference>
<sequence>MSDDVNEFYSACDCCRTRKYKCTKEKPVCAPCLQLGLDCNYSRKASRTPLTRSNLTASENRVRDLETAIKALFPGVDIETVLSSTIRSTEQPHGNAKIATSPSNKPSTSSREASHEAETTSESLPQAADGFDWTENAVSLNELADGMAALSVNPEGAGYLGATSSVVPLRALLGREREKSQQDFSTTSWHSQSMFSDQFPTSLPFSNVSENTFIDAYFRYYHTTYPFLYEPLFRAQLHGKSPRPEGNSWTILYNAVLALGAWCIGDDDSVMDDFFYRKVARIPEESSIFESGNLAMVQALLLLSNYAQKRNRPNTGWNYLGLAVRMALSLGLHKEFPNWEITHLQREMRRRVWWGLFIFDSGASITFGRPVLLPEQGIMDARSVINIHEESLTPQTTTLPDEIPHPTPYTGLISQSRFHLATNSLHHRLISTPYPLPDELLGLNQTIESWENSIPSYFQLDSPAIHADETFLFARYRLSWRSWNLQIILFRPVVLQIAARRKQPDSNSSPETKEELACREKCIQSARATINSISDFVAIGMVSRLSTWYMLYFLFQAGLVPIICLLTDPTDPDSILWLNDIRTTRDLLSRTALTNRLAARCLTVFNRLSPVLDSAQSEDLGLGMWEGNFADEFLNEQFGGDMGAWDWENGEINWMI</sequence>
<comment type="subcellular location">
    <subcellularLocation>
        <location evidence="1">Nucleus</location>
    </subcellularLocation>
</comment>
<dbReference type="SMART" id="SM00066">
    <property type="entry name" value="GAL4"/>
    <property type="match status" value="1"/>
</dbReference>
<evidence type="ECO:0000256" key="4">
    <source>
        <dbReference type="ARBA" id="ARBA00023015"/>
    </source>
</evidence>
<gene>
    <name evidence="12" type="ORF">NA56DRAFT_559946</name>
</gene>
<dbReference type="PANTHER" id="PTHR47424">
    <property type="entry name" value="REGULATORY PROTEIN GAL4"/>
    <property type="match status" value="1"/>
</dbReference>
<dbReference type="CDD" id="cd12148">
    <property type="entry name" value="fungal_TF_MHR"/>
    <property type="match status" value="1"/>
</dbReference>
<dbReference type="InterPro" id="IPR036864">
    <property type="entry name" value="Zn2-C6_fun-type_DNA-bd_sf"/>
</dbReference>
<evidence type="ECO:0000313" key="13">
    <source>
        <dbReference type="Proteomes" id="UP000235672"/>
    </source>
</evidence>
<dbReference type="Pfam" id="PF00172">
    <property type="entry name" value="Zn_clus"/>
    <property type="match status" value="1"/>
</dbReference>
<evidence type="ECO:0000256" key="5">
    <source>
        <dbReference type="ARBA" id="ARBA00023125"/>
    </source>
</evidence>
<dbReference type="FunFam" id="4.10.240.10:FF:000009">
    <property type="entry name" value="C6 transcription factor (Gal4)"/>
    <property type="match status" value="1"/>
</dbReference>
<evidence type="ECO:0000313" key="12">
    <source>
        <dbReference type="EMBL" id="PMD28508.1"/>
    </source>
</evidence>
<feature type="domain" description="Zn(2)-C6 fungal-type" evidence="11">
    <location>
        <begin position="11"/>
        <end position="41"/>
    </location>
</feature>
<dbReference type="Pfam" id="PF04082">
    <property type="entry name" value="Fungal_trans"/>
    <property type="match status" value="1"/>
</dbReference>
<dbReference type="GO" id="GO:0000981">
    <property type="term" value="F:DNA-binding transcription factor activity, RNA polymerase II-specific"/>
    <property type="evidence" value="ECO:0007669"/>
    <property type="project" value="InterPro"/>
</dbReference>
<feature type="compositionally biased region" description="Polar residues" evidence="10">
    <location>
        <begin position="87"/>
        <end position="106"/>
    </location>
</feature>
<evidence type="ECO:0000256" key="7">
    <source>
        <dbReference type="ARBA" id="ARBA00023163"/>
    </source>
</evidence>
<dbReference type="EMBL" id="KZ613464">
    <property type="protein sequence ID" value="PMD28508.1"/>
    <property type="molecule type" value="Genomic_DNA"/>
</dbReference>
<keyword evidence="7" id="KW-0804">Transcription</keyword>
<evidence type="ECO:0000256" key="10">
    <source>
        <dbReference type="SAM" id="MobiDB-lite"/>
    </source>
</evidence>
<dbReference type="GO" id="GO:0008270">
    <property type="term" value="F:zinc ion binding"/>
    <property type="evidence" value="ECO:0007669"/>
    <property type="project" value="InterPro"/>
</dbReference>
<evidence type="ECO:0000256" key="9">
    <source>
        <dbReference type="ARBA" id="ARBA00023277"/>
    </source>
</evidence>
<name>A0A2J6QQH2_9HELO</name>
<feature type="region of interest" description="Disordered" evidence="10">
    <location>
        <begin position="87"/>
        <end position="128"/>
    </location>
</feature>
<accession>A0A2J6QQH2</accession>
<dbReference type="GO" id="GO:0000978">
    <property type="term" value="F:RNA polymerase II cis-regulatory region sequence-specific DNA binding"/>
    <property type="evidence" value="ECO:0007669"/>
    <property type="project" value="TreeGrafter"/>
</dbReference>
<dbReference type="GO" id="GO:0000435">
    <property type="term" value="P:positive regulation of transcription from RNA polymerase II promoter by galactose"/>
    <property type="evidence" value="ECO:0007669"/>
    <property type="project" value="TreeGrafter"/>
</dbReference>
<organism evidence="12 13">
    <name type="scientific">Hyaloscypha hepaticicola</name>
    <dbReference type="NCBI Taxonomy" id="2082293"/>
    <lineage>
        <taxon>Eukaryota</taxon>
        <taxon>Fungi</taxon>
        <taxon>Dikarya</taxon>
        <taxon>Ascomycota</taxon>
        <taxon>Pezizomycotina</taxon>
        <taxon>Leotiomycetes</taxon>
        <taxon>Helotiales</taxon>
        <taxon>Hyaloscyphaceae</taxon>
        <taxon>Hyaloscypha</taxon>
    </lineage>
</organism>
<keyword evidence="4" id="KW-0805">Transcription regulation</keyword>
<dbReference type="InterPro" id="IPR007219">
    <property type="entry name" value="XnlR_reg_dom"/>
</dbReference>
<dbReference type="Gene3D" id="4.10.240.10">
    <property type="entry name" value="Zn(2)-C6 fungal-type DNA-binding domain"/>
    <property type="match status" value="1"/>
</dbReference>
<dbReference type="InterPro" id="IPR051127">
    <property type="entry name" value="Fungal_SecMet_Regulators"/>
</dbReference>
<keyword evidence="13" id="KW-1185">Reference proteome</keyword>
<dbReference type="GO" id="GO:0005634">
    <property type="term" value="C:nucleus"/>
    <property type="evidence" value="ECO:0007669"/>
    <property type="project" value="UniProtKB-SubCell"/>
</dbReference>
<evidence type="ECO:0000256" key="2">
    <source>
        <dbReference type="ARBA" id="ARBA00022723"/>
    </source>
</evidence>
<dbReference type="SMART" id="SM00906">
    <property type="entry name" value="Fungal_trans"/>
    <property type="match status" value="1"/>
</dbReference>
<evidence type="ECO:0000256" key="8">
    <source>
        <dbReference type="ARBA" id="ARBA00023242"/>
    </source>
</evidence>
<dbReference type="CDD" id="cd00067">
    <property type="entry name" value="GAL4"/>
    <property type="match status" value="1"/>
</dbReference>
<keyword evidence="9" id="KW-0119">Carbohydrate metabolism</keyword>
<keyword evidence="3" id="KW-0862">Zinc</keyword>
<dbReference type="GO" id="GO:0006351">
    <property type="term" value="P:DNA-templated transcription"/>
    <property type="evidence" value="ECO:0007669"/>
    <property type="project" value="InterPro"/>
</dbReference>
<keyword evidence="8" id="KW-0539">Nucleus</keyword>
<dbReference type="PROSITE" id="PS00463">
    <property type="entry name" value="ZN2_CY6_FUNGAL_1"/>
    <property type="match status" value="1"/>
</dbReference>
<evidence type="ECO:0000256" key="1">
    <source>
        <dbReference type="ARBA" id="ARBA00004123"/>
    </source>
</evidence>
<evidence type="ECO:0000256" key="3">
    <source>
        <dbReference type="ARBA" id="ARBA00022833"/>
    </source>
</evidence>
<dbReference type="PROSITE" id="PS50048">
    <property type="entry name" value="ZN2_CY6_FUNGAL_2"/>
    <property type="match status" value="1"/>
</dbReference>
<dbReference type="Proteomes" id="UP000235672">
    <property type="component" value="Unassembled WGS sequence"/>
</dbReference>
<dbReference type="AlphaFoldDB" id="A0A2J6QQH2"/>
<proteinExistence type="predicted"/>